<evidence type="ECO:0000256" key="2">
    <source>
        <dbReference type="ARBA" id="ARBA00022722"/>
    </source>
</evidence>
<comment type="similarity">
    <text evidence="9">Belongs to the XPG/RAD2 endonuclease family. EXO1 subfamily.</text>
</comment>
<evidence type="ECO:0000256" key="7">
    <source>
        <dbReference type="ARBA" id="ARBA00023204"/>
    </source>
</evidence>
<keyword evidence="9" id="KW-0228">DNA excision</keyword>
<dbReference type="GO" id="GO:0035312">
    <property type="term" value="F:5'-3' DNA exonuclease activity"/>
    <property type="evidence" value="ECO:0007669"/>
    <property type="project" value="UniProtKB-UniRule"/>
</dbReference>
<dbReference type="GO" id="GO:0017108">
    <property type="term" value="F:5'-flap endonuclease activity"/>
    <property type="evidence" value="ECO:0007669"/>
    <property type="project" value="TreeGrafter"/>
</dbReference>
<evidence type="ECO:0000259" key="10">
    <source>
        <dbReference type="SMART" id="SM00484"/>
    </source>
</evidence>
<accession>S2IZJ4</accession>
<keyword evidence="4 9" id="KW-0227">DNA damage</keyword>
<keyword evidence="3 9" id="KW-0479">Metal-binding</keyword>
<feature type="domain" description="XPG-I" evidence="10">
    <location>
        <begin position="138"/>
        <end position="206"/>
    </location>
</feature>
<dbReference type="InterPro" id="IPR006086">
    <property type="entry name" value="XPG-I_dom"/>
</dbReference>
<keyword evidence="7 9" id="KW-0234">DNA repair</keyword>
<evidence type="ECO:0000256" key="3">
    <source>
        <dbReference type="ARBA" id="ARBA00022723"/>
    </source>
</evidence>
<comment type="cofactor">
    <cofactor evidence="9">
        <name>Mg(2+)</name>
        <dbReference type="ChEBI" id="CHEBI:18420"/>
    </cofactor>
    <text evidence="9">Binds 2 magnesium ions per subunit. They probably participate in the reaction catalyzed by the enzyme. May bind an additional third magnesium ion after substrate binding.</text>
</comment>
<keyword evidence="9" id="KW-0267">Excision nuclease</keyword>
<dbReference type="STRING" id="1220926.S2IZJ4"/>
<dbReference type="InParanoid" id="S2IZJ4"/>
<evidence type="ECO:0000256" key="1">
    <source>
        <dbReference type="ARBA" id="ARBA00004123"/>
    </source>
</evidence>
<dbReference type="FunFam" id="1.10.150.20:FF:000011">
    <property type="entry name" value="exonuclease 1"/>
    <property type="match status" value="1"/>
</dbReference>
<keyword evidence="2 9" id="KW-0540">Nuclease</keyword>
<dbReference type="SUPFAM" id="SSF88723">
    <property type="entry name" value="PIN domain-like"/>
    <property type="match status" value="1"/>
</dbReference>
<dbReference type="OMA" id="DVQFRAM"/>
<dbReference type="SMART" id="SM00484">
    <property type="entry name" value="XPGI"/>
    <property type="match status" value="1"/>
</dbReference>
<evidence type="ECO:0000313" key="13">
    <source>
        <dbReference type="Proteomes" id="UP000014254"/>
    </source>
</evidence>
<comment type="subcellular location">
    <subcellularLocation>
        <location evidence="1 9">Nucleus</location>
    </subcellularLocation>
</comment>
<keyword evidence="6 9" id="KW-0460">Magnesium</keyword>
<evidence type="ECO:0000256" key="6">
    <source>
        <dbReference type="ARBA" id="ARBA00022842"/>
    </source>
</evidence>
<dbReference type="SUPFAM" id="SSF47807">
    <property type="entry name" value="5' to 3' exonuclease, C-terminal subdomain"/>
    <property type="match status" value="1"/>
</dbReference>
<evidence type="ECO:0000256" key="8">
    <source>
        <dbReference type="ARBA" id="ARBA00023242"/>
    </source>
</evidence>
<keyword evidence="5 9" id="KW-0378">Hydrolase</keyword>
<dbReference type="eggNOG" id="KOG2518">
    <property type="taxonomic scope" value="Eukaryota"/>
</dbReference>
<protein>
    <recommendedName>
        <fullName evidence="9">Exonuclease 1</fullName>
        <ecNumber evidence="9">3.1.-.-</ecNumber>
    </recommendedName>
</protein>
<dbReference type="Pfam" id="PF00752">
    <property type="entry name" value="XPG_N"/>
    <property type="match status" value="1"/>
</dbReference>
<dbReference type="SMART" id="SM00485">
    <property type="entry name" value="XPGN"/>
    <property type="match status" value="1"/>
</dbReference>
<dbReference type="GO" id="GO:0006281">
    <property type="term" value="P:DNA repair"/>
    <property type="evidence" value="ECO:0007669"/>
    <property type="project" value="UniProtKB-UniRule"/>
</dbReference>
<dbReference type="EC" id="3.1.-.-" evidence="9"/>
<dbReference type="AlphaFoldDB" id="S2IZJ4"/>
<dbReference type="FunFam" id="3.40.50.1010:FF:000002">
    <property type="entry name" value="Exonuclease 1, putative"/>
    <property type="match status" value="1"/>
</dbReference>
<dbReference type="EMBL" id="KE124101">
    <property type="protein sequence ID" value="EPB82724.1"/>
    <property type="molecule type" value="Genomic_DNA"/>
</dbReference>
<evidence type="ECO:0000313" key="12">
    <source>
        <dbReference type="EMBL" id="EPB82724.1"/>
    </source>
</evidence>
<dbReference type="InterPro" id="IPR029060">
    <property type="entry name" value="PIN-like_dom_sf"/>
</dbReference>
<dbReference type="VEuPathDB" id="FungiDB:HMPREF1544_10517"/>
<dbReference type="PANTHER" id="PTHR11081:SF8">
    <property type="entry name" value="EXONUCLEASE 1"/>
    <property type="match status" value="1"/>
</dbReference>
<dbReference type="GO" id="GO:0005634">
    <property type="term" value="C:nucleus"/>
    <property type="evidence" value="ECO:0007669"/>
    <property type="project" value="UniProtKB-SubCell"/>
</dbReference>
<dbReference type="PANTHER" id="PTHR11081">
    <property type="entry name" value="FLAP ENDONUCLEASE FAMILY MEMBER"/>
    <property type="match status" value="1"/>
</dbReference>
<dbReference type="GO" id="GO:0046872">
    <property type="term" value="F:metal ion binding"/>
    <property type="evidence" value="ECO:0007669"/>
    <property type="project" value="UniProtKB-UniRule"/>
</dbReference>
<dbReference type="PRINTS" id="PR00853">
    <property type="entry name" value="XPGRADSUPER"/>
</dbReference>
<keyword evidence="8 9" id="KW-0539">Nucleus</keyword>
<dbReference type="Pfam" id="PF00867">
    <property type="entry name" value="XPG_I"/>
    <property type="match status" value="1"/>
</dbReference>
<gene>
    <name evidence="12" type="ORF">HMPREF1544_10517</name>
</gene>
<proteinExistence type="inferred from homology"/>
<dbReference type="CDD" id="cd09857">
    <property type="entry name" value="PIN_EXO1"/>
    <property type="match status" value="1"/>
</dbReference>
<name>S2IZJ4_MUCC1</name>
<dbReference type="InterPro" id="IPR006085">
    <property type="entry name" value="XPG_DNA_repair_N"/>
</dbReference>
<keyword evidence="9" id="KW-0238">DNA-binding</keyword>
<evidence type="ECO:0000256" key="4">
    <source>
        <dbReference type="ARBA" id="ARBA00022763"/>
    </source>
</evidence>
<dbReference type="FunCoup" id="S2IZJ4">
    <property type="interactions" value="352"/>
</dbReference>
<comment type="function">
    <text evidence="9">5'-&gt;3' double-stranded DNA exonuclease which may also possess a cryptic 3'-&gt;5' double-stranded DNA exonuclease activity. Functions in DNA mismatch repair.</text>
</comment>
<dbReference type="Gene3D" id="1.10.150.20">
    <property type="entry name" value="5' to 3' exonuclease, C-terminal subdomain"/>
    <property type="match status" value="1"/>
</dbReference>
<keyword evidence="9" id="KW-0269">Exonuclease</keyword>
<dbReference type="InterPro" id="IPR036279">
    <property type="entry name" value="5-3_exonuclease_C_sf"/>
</dbReference>
<sequence length="378" mass="43113">MGISGLLPALSPIERSVNLREYAGKTVAIDGHCILHRGAFGAATELALNQPTDSYVTYFINFMGLFKHHNVTPIVVFDGLHLPLKQGTNDERRSIRQEALKEGLALYKNGEIAKAKESFKKSVTITHNMIIDVLRKLSAEKIQCIVAPNEADAQLTHLAKTGKVDAVITEDSDLLAFGCPKIIYKMDKYGQGTEITMDQVINNENSVFYNYDIETIRHICILSGCDYLPSIKQVGLRTILNRYERNKNTDHALYHLQYRYKKDIPRDYFEKFYLANLGFLHQWVYDIDEKNYVRLNPLPKECSDDDIKLLGRIPTVQDSTMFRVNKIIPKAKPKDNSLKEAITMEFLAYTDTTKENIMVNCNFKLLRNTHQTNAVQCP</sequence>
<dbReference type="Gene3D" id="3.40.50.1010">
    <property type="entry name" value="5'-nuclease"/>
    <property type="match status" value="1"/>
</dbReference>
<dbReference type="InterPro" id="IPR006084">
    <property type="entry name" value="XPG/Rad2"/>
</dbReference>
<evidence type="ECO:0000256" key="9">
    <source>
        <dbReference type="RuleBase" id="RU910737"/>
    </source>
</evidence>
<organism evidence="12 13">
    <name type="scientific">Mucor circinelloides f. circinelloides (strain 1006PhL)</name>
    <name type="common">Mucormycosis agent</name>
    <name type="synonym">Calyptromyces circinelloides</name>
    <dbReference type="NCBI Taxonomy" id="1220926"/>
    <lineage>
        <taxon>Eukaryota</taxon>
        <taxon>Fungi</taxon>
        <taxon>Fungi incertae sedis</taxon>
        <taxon>Mucoromycota</taxon>
        <taxon>Mucoromycotina</taxon>
        <taxon>Mucoromycetes</taxon>
        <taxon>Mucorales</taxon>
        <taxon>Mucorineae</taxon>
        <taxon>Mucoraceae</taxon>
        <taxon>Mucor</taxon>
    </lineage>
</organism>
<dbReference type="Proteomes" id="UP000014254">
    <property type="component" value="Unassembled WGS sequence"/>
</dbReference>
<dbReference type="GO" id="GO:0003677">
    <property type="term" value="F:DNA binding"/>
    <property type="evidence" value="ECO:0007669"/>
    <property type="project" value="UniProtKB-UniRule"/>
</dbReference>
<keyword evidence="13" id="KW-1185">Reference proteome</keyword>
<evidence type="ECO:0000259" key="11">
    <source>
        <dbReference type="SMART" id="SM00485"/>
    </source>
</evidence>
<reference evidence="13" key="1">
    <citation type="submission" date="2013-05" db="EMBL/GenBank/DDBJ databases">
        <title>The Genome sequence of Mucor circinelloides f. circinelloides 1006PhL.</title>
        <authorList>
            <consortium name="The Broad Institute Genomics Platform"/>
            <person name="Cuomo C."/>
            <person name="Earl A."/>
            <person name="Findley K."/>
            <person name="Lee S.C."/>
            <person name="Walker B."/>
            <person name="Young S."/>
            <person name="Zeng Q."/>
            <person name="Gargeya S."/>
            <person name="Fitzgerald M."/>
            <person name="Haas B."/>
            <person name="Abouelleil A."/>
            <person name="Allen A.W."/>
            <person name="Alvarado L."/>
            <person name="Arachchi H.M."/>
            <person name="Berlin A.M."/>
            <person name="Chapman S.B."/>
            <person name="Gainer-Dewar J."/>
            <person name="Goldberg J."/>
            <person name="Griggs A."/>
            <person name="Gujja S."/>
            <person name="Hansen M."/>
            <person name="Howarth C."/>
            <person name="Imamovic A."/>
            <person name="Ireland A."/>
            <person name="Larimer J."/>
            <person name="McCowan C."/>
            <person name="Murphy C."/>
            <person name="Pearson M."/>
            <person name="Poon T.W."/>
            <person name="Priest M."/>
            <person name="Roberts A."/>
            <person name="Saif S."/>
            <person name="Shea T."/>
            <person name="Sisk P."/>
            <person name="Sykes S."/>
            <person name="Wortman J."/>
            <person name="Nusbaum C."/>
            <person name="Birren B."/>
        </authorList>
    </citation>
    <scope>NUCLEOTIDE SEQUENCE [LARGE SCALE GENOMIC DNA]</scope>
    <source>
        <strain evidence="13">1006PhL</strain>
    </source>
</reference>
<feature type="domain" description="XPG N-terminal" evidence="11">
    <location>
        <begin position="1"/>
        <end position="99"/>
    </location>
</feature>
<evidence type="ECO:0000256" key="5">
    <source>
        <dbReference type="ARBA" id="ARBA00022801"/>
    </source>
</evidence>
<dbReference type="InterPro" id="IPR044752">
    <property type="entry name" value="PIN-like_EXO1"/>
</dbReference>
<dbReference type="OrthoDB" id="26491at2759"/>